<keyword evidence="8 11" id="KW-0472">Membrane</keyword>
<dbReference type="CDD" id="cd06579">
    <property type="entry name" value="TM_PBP1_transp_AraH_like"/>
    <property type="match status" value="1"/>
</dbReference>
<keyword evidence="5" id="KW-0997">Cell inner membrane</keyword>
<evidence type="ECO:0000256" key="5">
    <source>
        <dbReference type="ARBA" id="ARBA00022519"/>
    </source>
</evidence>
<evidence type="ECO:0000313" key="13">
    <source>
        <dbReference type="Proteomes" id="UP000186406"/>
    </source>
</evidence>
<feature type="transmembrane region" description="Helical" evidence="11">
    <location>
        <begin position="48"/>
        <end position="71"/>
    </location>
</feature>
<dbReference type="GO" id="GO:0022857">
    <property type="term" value="F:transmembrane transporter activity"/>
    <property type="evidence" value="ECO:0007669"/>
    <property type="project" value="InterPro"/>
</dbReference>
<keyword evidence="4" id="KW-1003">Cell membrane</keyword>
<feature type="transmembrane region" description="Helical" evidence="11">
    <location>
        <begin position="254"/>
        <end position="287"/>
    </location>
</feature>
<evidence type="ECO:0000256" key="10">
    <source>
        <dbReference type="ARBA" id="ARBA00039381"/>
    </source>
</evidence>
<dbReference type="PANTHER" id="PTHR32196">
    <property type="entry name" value="ABC TRANSPORTER PERMEASE PROTEIN YPHD-RELATED-RELATED"/>
    <property type="match status" value="1"/>
</dbReference>
<comment type="subcellular location">
    <subcellularLocation>
        <location evidence="1">Cell membrane</location>
        <topology evidence="1">Multi-pass membrane protein</topology>
    </subcellularLocation>
</comment>
<evidence type="ECO:0000256" key="8">
    <source>
        <dbReference type="ARBA" id="ARBA00023136"/>
    </source>
</evidence>
<feature type="transmembrane region" description="Helical" evidence="11">
    <location>
        <begin position="299"/>
        <end position="317"/>
    </location>
</feature>
<organism evidence="12 13">
    <name type="scientific">Pseudoxanthobacter soli DSM 19599</name>
    <dbReference type="NCBI Taxonomy" id="1123029"/>
    <lineage>
        <taxon>Bacteria</taxon>
        <taxon>Pseudomonadati</taxon>
        <taxon>Pseudomonadota</taxon>
        <taxon>Alphaproteobacteria</taxon>
        <taxon>Hyphomicrobiales</taxon>
        <taxon>Segnochrobactraceae</taxon>
        <taxon>Pseudoxanthobacter</taxon>
    </lineage>
</organism>
<comment type="subunit">
    <text evidence="2">The complex is composed of two ATP-binding proteins (LsrA), two transmembrane proteins (LsrC and LsrD) and a solute-binding protein (LsrB).</text>
</comment>
<name>A0A1M7ZN71_9HYPH</name>
<dbReference type="Proteomes" id="UP000186406">
    <property type="component" value="Unassembled WGS sequence"/>
</dbReference>
<feature type="transmembrane region" description="Helical" evidence="11">
    <location>
        <begin position="168"/>
        <end position="188"/>
    </location>
</feature>
<keyword evidence="6 11" id="KW-0812">Transmembrane</keyword>
<evidence type="ECO:0000256" key="1">
    <source>
        <dbReference type="ARBA" id="ARBA00004651"/>
    </source>
</evidence>
<feature type="transmembrane region" description="Helical" evidence="11">
    <location>
        <begin position="19"/>
        <end position="36"/>
    </location>
</feature>
<dbReference type="PANTHER" id="PTHR32196:SF71">
    <property type="entry name" value="AUTOINDUCER 2 IMPORT SYSTEM PERMEASE PROTEIN LSRD"/>
    <property type="match status" value="1"/>
</dbReference>
<reference evidence="12 13" key="1">
    <citation type="submission" date="2016-12" db="EMBL/GenBank/DDBJ databases">
        <authorList>
            <person name="Song W.-J."/>
            <person name="Kurnit D.M."/>
        </authorList>
    </citation>
    <scope>NUCLEOTIDE SEQUENCE [LARGE SCALE GENOMIC DNA]</scope>
    <source>
        <strain evidence="12 13">DSM 19599</strain>
    </source>
</reference>
<dbReference type="Pfam" id="PF02653">
    <property type="entry name" value="BPD_transp_2"/>
    <property type="match status" value="1"/>
</dbReference>
<comment type="function">
    <text evidence="9">Part of the ABC transporter complex LsrABCD involved in autoinducer 2 (AI-2) import. Probably responsible for the translocation of the substrate across the membrane.</text>
</comment>
<evidence type="ECO:0000256" key="11">
    <source>
        <dbReference type="SAM" id="Phobius"/>
    </source>
</evidence>
<keyword evidence="13" id="KW-1185">Reference proteome</keyword>
<accession>A0A1M7ZN71</accession>
<evidence type="ECO:0000256" key="2">
    <source>
        <dbReference type="ARBA" id="ARBA00011262"/>
    </source>
</evidence>
<keyword evidence="3" id="KW-0813">Transport</keyword>
<evidence type="ECO:0000256" key="6">
    <source>
        <dbReference type="ARBA" id="ARBA00022692"/>
    </source>
</evidence>
<dbReference type="GO" id="GO:0005886">
    <property type="term" value="C:plasma membrane"/>
    <property type="evidence" value="ECO:0007669"/>
    <property type="project" value="UniProtKB-SubCell"/>
</dbReference>
<evidence type="ECO:0000256" key="9">
    <source>
        <dbReference type="ARBA" id="ARBA00025439"/>
    </source>
</evidence>
<gene>
    <name evidence="12" type="ORF">SAMN02745172_02994</name>
</gene>
<evidence type="ECO:0000256" key="4">
    <source>
        <dbReference type="ARBA" id="ARBA00022475"/>
    </source>
</evidence>
<protein>
    <recommendedName>
        <fullName evidence="10">Autoinducer 2 import system permease protein LsrD</fullName>
    </recommendedName>
</protein>
<dbReference type="STRING" id="1123029.SAMN02745172_02994"/>
<evidence type="ECO:0000256" key="7">
    <source>
        <dbReference type="ARBA" id="ARBA00022989"/>
    </source>
</evidence>
<dbReference type="InterPro" id="IPR001851">
    <property type="entry name" value="ABC_transp_permease"/>
</dbReference>
<feature type="transmembrane region" description="Helical" evidence="11">
    <location>
        <begin position="127"/>
        <end position="147"/>
    </location>
</feature>
<dbReference type="RefSeq" id="WP_244530901.1">
    <property type="nucleotide sequence ID" value="NZ_FRXO01000006.1"/>
</dbReference>
<proteinExistence type="predicted"/>
<evidence type="ECO:0000256" key="3">
    <source>
        <dbReference type="ARBA" id="ARBA00022448"/>
    </source>
</evidence>
<sequence length="326" mass="33515">MAFILTERRPLAGPNLRKWAPLLVLLAICIVFTLINPNFMSVRNIARIGIIAAPSLLIAIGVSFIIIMGSIDLSMEGTVAFCAVVFATAFLALGGTLATGWAAIPLALVVGTLVGLVNGLIHVKLKIPSFMASLSIGFVGLGATYILSGGYRITVQDPTFRSLLTVRVLEMPLMVYVALAGLAFAWFIETRTVLGRNIYAIGGGEELAKASGLNVGRVRIAAFGLAGLFYGLGALLSVARIGIADGDSGSNQMFTAITAVVVGGTSLMGGSGGVLNTLVGVLIVAAITNGMIVAGLPSYVQSGVLGVIVIVAVGLSTNRAANLLVK</sequence>
<dbReference type="AlphaFoldDB" id="A0A1M7ZN71"/>
<feature type="transmembrane region" description="Helical" evidence="11">
    <location>
        <begin position="220"/>
        <end position="242"/>
    </location>
</feature>
<dbReference type="EMBL" id="FRXO01000006">
    <property type="protein sequence ID" value="SHO66335.1"/>
    <property type="molecule type" value="Genomic_DNA"/>
</dbReference>
<evidence type="ECO:0000313" key="12">
    <source>
        <dbReference type="EMBL" id="SHO66335.1"/>
    </source>
</evidence>
<feature type="transmembrane region" description="Helical" evidence="11">
    <location>
        <begin position="101"/>
        <end position="121"/>
    </location>
</feature>
<keyword evidence="7 11" id="KW-1133">Transmembrane helix</keyword>